<protein>
    <recommendedName>
        <fullName evidence="6">Cell wall-binding protein</fullName>
    </recommendedName>
</protein>
<organism evidence="4 5">
    <name type="scientific">Candidatus Enterocloster excrementipullorum</name>
    <dbReference type="NCBI Taxonomy" id="2838559"/>
    <lineage>
        <taxon>Bacteria</taxon>
        <taxon>Bacillati</taxon>
        <taxon>Bacillota</taxon>
        <taxon>Clostridia</taxon>
        <taxon>Lachnospirales</taxon>
        <taxon>Lachnospiraceae</taxon>
        <taxon>Enterocloster</taxon>
    </lineage>
</organism>
<gene>
    <name evidence="4" type="ORF">H9704_06935</name>
</gene>
<keyword evidence="3" id="KW-0732">Signal</keyword>
<dbReference type="Pfam" id="PF19085">
    <property type="entry name" value="Choline_bind_2"/>
    <property type="match status" value="1"/>
</dbReference>
<dbReference type="Proteomes" id="UP000823910">
    <property type="component" value="Unassembled WGS sequence"/>
</dbReference>
<evidence type="ECO:0008006" key="6">
    <source>
        <dbReference type="Google" id="ProtNLM"/>
    </source>
</evidence>
<dbReference type="Gene3D" id="2.60.40.10">
    <property type="entry name" value="Immunoglobulins"/>
    <property type="match status" value="1"/>
</dbReference>
<keyword evidence="1" id="KW-0677">Repeat</keyword>
<dbReference type="InterPro" id="IPR013783">
    <property type="entry name" value="Ig-like_fold"/>
</dbReference>
<dbReference type="SUPFAM" id="SSF69360">
    <property type="entry name" value="Cell wall binding repeat"/>
    <property type="match status" value="1"/>
</dbReference>
<evidence type="ECO:0000256" key="1">
    <source>
        <dbReference type="ARBA" id="ARBA00022737"/>
    </source>
</evidence>
<sequence length="346" mass="38490">MKRTKEFAVLAGTICLAAGMSFGAYADDDEDEREPVGHITLNIQSDIEAGDWGGDVEVTLEEGECSVDSVEIVNEAEYWAGGDEPKVEIWLSADSGYYFKKRGKSAFTFTGDEVKYVSSSAKNDREELCLTIRLEELDEDDMDLDVEGLYWDEENGIANWDDLDVAKNYKVRLCRDDRDSAAEEGIGSVYTVSVTSYDFSEKFPGAGSYYFKVRAFDSRDNAGEWQESSSFYVSEEKIKEWKGQWMQDARGWWYSNRDGSYTVNNWQEIGGKWYFFDQEGYMVTGWVDWNGKQYYCGSSGAMLVSTITPDGFYVGADGARYTDGQSSANAGGTGYVNAAGAGQGGA</sequence>
<reference evidence="4" key="2">
    <citation type="submission" date="2021-04" db="EMBL/GenBank/DDBJ databases">
        <authorList>
            <person name="Gilroy R."/>
        </authorList>
    </citation>
    <scope>NUCLEOTIDE SEQUENCE</scope>
    <source>
        <strain evidence="4">CHK180-15479</strain>
    </source>
</reference>
<dbReference type="Gene3D" id="2.10.270.10">
    <property type="entry name" value="Cholin Binding"/>
    <property type="match status" value="1"/>
</dbReference>
<name>A0A9D2SI34_9FIRM</name>
<feature type="repeat" description="Cell wall-binding" evidence="2">
    <location>
        <begin position="263"/>
        <end position="282"/>
    </location>
</feature>
<evidence type="ECO:0000313" key="4">
    <source>
        <dbReference type="EMBL" id="HJC05873.1"/>
    </source>
</evidence>
<dbReference type="AlphaFoldDB" id="A0A9D2SI34"/>
<reference evidence="4" key="1">
    <citation type="journal article" date="2021" name="PeerJ">
        <title>Extensive microbial diversity within the chicken gut microbiome revealed by metagenomics and culture.</title>
        <authorList>
            <person name="Gilroy R."/>
            <person name="Ravi A."/>
            <person name="Getino M."/>
            <person name="Pursley I."/>
            <person name="Horton D.L."/>
            <person name="Alikhan N.F."/>
            <person name="Baker D."/>
            <person name="Gharbi K."/>
            <person name="Hall N."/>
            <person name="Watson M."/>
            <person name="Adriaenssens E.M."/>
            <person name="Foster-Nyarko E."/>
            <person name="Jarju S."/>
            <person name="Secka A."/>
            <person name="Antonio M."/>
            <person name="Oren A."/>
            <person name="Chaudhuri R.R."/>
            <person name="La Ragione R."/>
            <person name="Hildebrand F."/>
            <person name="Pallen M.J."/>
        </authorList>
    </citation>
    <scope>NUCLEOTIDE SEQUENCE</scope>
    <source>
        <strain evidence="4">CHK180-15479</strain>
    </source>
</reference>
<evidence type="ECO:0000256" key="2">
    <source>
        <dbReference type="PROSITE-ProRule" id="PRU00591"/>
    </source>
</evidence>
<dbReference type="PROSITE" id="PS51170">
    <property type="entry name" value="CW"/>
    <property type="match status" value="2"/>
</dbReference>
<proteinExistence type="predicted"/>
<accession>A0A9D2SI34</accession>
<feature type="chain" id="PRO_5038953789" description="Cell wall-binding protein" evidence="3">
    <location>
        <begin position="27"/>
        <end position="346"/>
    </location>
</feature>
<feature type="repeat" description="Cell wall-binding" evidence="2">
    <location>
        <begin position="283"/>
        <end position="302"/>
    </location>
</feature>
<dbReference type="InterPro" id="IPR018337">
    <property type="entry name" value="Cell_wall/Cho-bd_repeat"/>
</dbReference>
<dbReference type="EMBL" id="DWWT01000029">
    <property type="protein sequence ID" value="HJC05873.1"/>
    <property type="molecule type" value="Genomic_DNA"/>
</dbReference>
<feature type="signal peptide" evidence="3">
    <location>
        <begin position="1"/>
        <end position="26"/>
    </location>
</feature>
<evidence type="ECO:0000256" key="3">
    <source>
        <dbReference type="SAM" id="SignalP"/>
    </source>
</evidence>
<evidence type="ECO:0000313" key="5">
    <source>
        <dbReference type="Proteomes" id="UP000823910"/>
    </source>
</evidence>
<dbReference type="Pfam" id="PF01473">
    <property type="entry name" value="Choline_bind_1"/>
    <property type="match status" value="1"/>
</dbReference>
<comment type="caution">
    <text evidence="4">The sequence shown here is derived from an EMBL/GenBank/DDBJ whole genome shotgun (WGS) entry which is preliminary data.</text>
</comment>